<keyword evidence="2" id="KW-0812">Transmembrane</keyword>
<dbReference type="AlphaFoldDB" id="A0A9E7KDT9"/>
<organism evidence="3 4">
    <name type="scientific">Musa troglodytarum</name>
    <name type="common">fe'i banana</name>
    <dbReference type="NCBI Taxonomy" id="320322"/>
    <lineage>
        <taxon>Eukaryota</taxon>
        <taxon>Viridiplantae</taxon>
        <taxon>Streptophyta</taxon>
        <taxon>Embryophyta</taxon>
        <taxon>Tracheophyta</taxon>
        <taxon>Spermatophyta</taxon>
        <taxon>Magnoliopsida</taxon>
        <taxon>Liliopsida</taxon>
        <taxon>Zingiberales</taxon>
        <taxon>Musaceae</taxon>
        <taxon>Musa</taxon>
    </lineage>
</organism>
<keyword evidence="2" id="KW-1133">Transmembrane helix</keyword>
<feature type="compositionally biased region" description="Gly residues" evidence="1">
    <location>
        <begin position="29"/>
        <end position="39"/>
    </location>
</feature>
<sequence length="85" mass="8555">MGTWGPPLAIDGAPVLTVRGQPSSPPLKGGQGGGPGKTGTKGATFSSLSQFSSSLLSFRFGTIGSAAFVSFTLVISNQNSRIGVR</sequence>
<protein>
    <submittedName>
        <fullName evidence="3">Uncharacterized protein</fullName>
    </submittedName>
</protein>
<evidence type="ECO:0000256" key="1">
    <source>
        <dbReference type="SAM" id="MobiDB-lite"/>
    </source>
</evidence>
<keyword evidence="4" id="KW-1185">Reference proteome</keyword>
<accession>A0A9E7KDT9</accession>
<keyword evidence="2" id="KW-0472">Membrane</keyword>
<name>A0A9E7KDT9_9LILI</name>
<feature type="transmembrane region" description="Helical" evidence="2">
    <location>
        <begin position="56"/>
        <end position="75"/>
    </location>
</feature>
<dbReference type="Proteomes" id="UP001055439">
    <property type="component" value="Chromosome 6"/>
</dbReference>
<gene>
    <name evidence="3" type="ORF">MUK42_27740</name>
</gene>
<proteinExistence type="predicted"/>
<feature type="region of interest" description="Disordered" evidence="1">
    <location>
        <begin position="1"/>
        <end position="43"/>
    </location>
</feature>
<reference evidence="3" key="1">
    <citation type="submission" date="2022-05" db="EMBL/GenBank/DDBJ databases">
        <title>The Musa troglodytarum L. genome provides insights into the mechanism of non-climacteric behaviour and enrichment of carotenoids.</title>
        <authorList>
            <person name="Wang J."/>
        </authorList>
    </citation>
    <scope>NUCLEOTIDE SEQUENCE</scope>
    <source>
        <tissue evidence="3">Leaf</tissue>
    </source>
</reference>
<evidence type="ECO:0000256" key="2">
    <source>
        <dbReference type="SAM" id="Phobius"/>
    </source>
</evidence>
<dbReference type="EMBL" id="CP097508">
    <property type="protein sequence ID" value="URE13761.1"/>
    <property type="molecule type" value="Genomic_DNA"/>
</dbReference>
<evidence type="ECO:0000313" key="4">
    <source>
        <dbReference type="Proteomes" id="UP001055439"/>
    </source>
</evidence>
<evidence type="ECO:0000313" key="3">
    <source>
        <dbReference type="EMBL" id="URE13761.1"/>
    </source>
</evidence>